<reference evidence="1" key="1">
    <citation type="submission" date="2016-01" db="EMBL/GenBank/DDBJ databases">
        <authorList>
            <person name="Mcilroy J.S."/>
            <person name="Karst M S."/>
            <person name="Albertsen M."/>
        </authorList>
    </citation>
    <scope>NUCLEOTIDE SEQUENCE</scope>
    <source>
        <strain evidence="1">Cfx-K</strain>
    </source>
</reference>
<keyword evidence="2" id="KW-1185">Reference proteome</keyword>
<accession>A0A160T4U0</accession>
<evidence type="ECO:0000313" key="1">
    <source>
        <dbReference type="EMBL" id="CUS04449.2"/>
    </source>
</evidence>
<sequence length="22" mass="2585">MDLGKIHKIPLANCQYIHYTII</sequence>
<name>A0A160T4U0_9CHLR</name>
<evidence type="ECO:0000313" key="2">
    <source>
        <dbReference type="Proteomes" id="UP000215027"/>
    </source>
</evidence>
<gene>
    <name evidence="1" type="ORF">CFX0092_A2571</name>
</gene>
<dbReference type="KEGG" id="pbf:CFX0092_A2571"/>
<dbReference type="EMBL" id="LN890655">
    <property type="protein sequence ID" value="CUS04449.2"/>
    <property type="molecule type" value="Genomic_DNA"/>
</dbReference>
<dbReference type="AlphaFoldDB" id="A0A160T4U0"/>
<dbReference type="Proteomes" id="UP000215027">
    <property type="component" value="Chromosome I"/>
</dbReference>
<proteinExistence type="predicted"/>
<organism evidence="1 2">
    <name type="scientific">Candidatus Promineifilum breve</name>
    <dbReference type="NCBI Taxonomy" id="1806508"/>
    <lineage>
        <taxon>Bacteria</taxon>
        <taxon>Bacillati</taxon>
        <taxon>Chloroflexota</taxon>
        <taxon>Ardenticatenia</taxon>
        <taxon>Candidatus Promineifilales</taxon>
        <taxon>Candidatus Promineifilaceae</taxon>
        <taxon>Candidatus Promineifilum</taxon>
    </lineage>
</organism>
<protein>
    <submittedName>
        <fullName evidence="1">Uncharacterized protein</fullName>
    </submittedName>
</protein>